<reference evidence="2" key="1">
    <citation type="submission" date="2018-05" db="EMBL/GenBank/DDBJ databases">
        <authorList>
            <person name="Lanie J.A."/>
            <person name="Ng W.-L."/>
            <person name="Kazmierczak K.M."/>
            <person name="Andrzejewski T.M."/>
            <person name="Davidsen T.M."/>
            <person name="Wayne K.J."/>
            <person name="Tettelin H."/>
            <person name="Glass J.I."/>
            <person name="Rusch D."/>
            <person name="Podicherti R."/>
            <person name="Tsui H.-C.T."/>
            <person name="Winkler M.E."/>
        </authorList>
    </citation>
    <scope>NUCLEOTIDE SEQUENCE</scope>
</reference>
<organism evidence="2">
    <name type="scientific">marine metagenome</name>
    <dbReference type="NCBI Taxonomy" id="408172"/>
    <lineage>
        <taxon>unclassified sequences</taxon>
        <taxon>metagenomes</taxon>
        <taxon>ecological metagenomes</taxon>
    </lineage>
</organism>
<name>A0A382QLN9_9ZZZZ</name>
<sequence length="111" mass="11882">MNRLRLEAKRAVAQRLAKRLAGGAAGRLDQRPLHQRGAKMGQQRGDAFRLGPSSLGCVNILPSGKGRRGLDADRMGHGAADHPEHVCNLLIQGIVRHLGEPLGRQQIGGNA</sequence>
<evidence type="ECO:0000256" key="1">
    <source>
        <dbReference type="SAM" id="MobiDB-lite"/>
    </source>
</evidence>
<feature type="non-terminal residue" evidence="2">
    <location>
        <position position="111"/>
    </location>
</feature>
<gene>
    <name evidence="2" type="ORF">METZ01_LOCUS338722</name>
</gene>
<accession>A0A382QLN9</accession>
<evidence type="ECO:0000313" key="2">
    <source>
        <dbReference type="EMBL" id="SVC85868.1"/>
    </source>
</evidence>
<feature type="region of interest" description="Disordered" evidence="1">
    <location>
        <begin position="21"/>
        <end position="48"/>
    </location>
</feature>
<dbReference type="EMBL" id="UINC01115095">
    <property type="protein sequence ID" value="SVC85868.1"/>
    <property type="molecule type" value="Genomic_DNA"/>
</dbReference>
<dbReference type="AlphaFoldDB" id="A0A382QLN9"/>
<protein>
    <submittedName>
        <fullName evidence="2">Uncharacterized protein</fullName>
    </submittedName>
</protein>
<proteinExistence type="predicted"/>